<dbReference type="GO" id="GO:0050660">
    <property type="term" value="F:flavin adenine dinucleotide binding"/>
    <property type="evidence" value="ECO:0007669"/>
    <property type="project" value="InterPro"/>
</dbReference>
<dbReference type="InterPro" id="IPR007867">
    <property type="entry name" value="GMC_OxRtase_C"/>
</dbReference>
<keyword evidence="4" id="KW-0274">FAD</keyword>
<dbReference type="InterPro" id="IPR000172">
    <property type="entry name" value="GMC_OxRdtase_N"/>
</dbReference>
<dbReference type="PANTHER" id="PTHR42784">
    <property type="entry name" value="PYRANOSE 2-OXIDASE"/>
    <property type="match status" value="1"/>
</dbReference>
<dbReference type="SUPFAM" id="SSF51905">
    <property type="entry name" value="FAD/NAD(P)-binding domain"/>
    <property type="match status" value="1"/>
</dbReference>
<reference evidence="9 10" key="1">
    <citation type="submission" date="2017-09" db="EMBL/GenBank/DDBJ databases">
        <authorList>
            <person name="Ehlers B."/>
            <person name="Leendertz F.H."/>
        </authorList>
    </citation>
    <scope>NUCLEOTIDE SEQUENCE [LARGE SCALE GENOMIC DNA]</scope>
    <source>
        <strain evidence="9 10">CGMCC 4.7095</strain>
    </source>
</reference>
<dbReference type="OrthoDB" id="9798604at2"/>
<evidence type="ECO:0000259" key="7">
    <source>
        <dbReference type="Pfam" id="PF00732"/>
    </source>
</evidence>
<dbReference type="Gene3D" id="3.50.50.60">
    <property type="entry name" value="FAD/NAD(P)-binding domain"/>
    <property type="match status" value="3"/>
</dbReference>
<gene>
    <name evidence="9" type="ORF">SAMN06297387_103339</name>
</gene>
<dbReference type="GO" id="GO:0016614">
    <property type="term" value="F:oxidoreductase activity, acting on CH-OH group of donors"/>
    <property type="evidence" value="ECO:0007669"/>
    <property type="project" value="InterPro"/>
</dbReference>
<feature type="domain" description="Glucose-methanol-choline oxidoreductase N-terminal" evidence="7">
    <location>
        <begin position="350"/>
        <end position="499"/>
    </location>
</feature>
<dbReference type="PANTHER" id="PTHR42784:SF1">
    <property type="entry name" value="PYRANOSE 2-OXIDASE"/>
    <property type="match status" value="1"/>
</dbReference>
<feature type="domain" description="Glucose-methanol-choline oxidoreductase C-terminal" evidence="8">
    <location>
        <begin position="590"/>
        <end position="712"/>
    </location>
</feature>
<organism evidence="9 10">
    <name type="scientific">Streptomyces zhaozhouensis</name>
    <dbReference type="NCBI Taxonomy" id="1300267"/>
    <lineage>
        <taxon>Bacteria</taxon>
        <taxon>Bacillati</taxon>
        <taxon>Actinomycetota</taxon>
        <taxon>Actinomycetes</taxon>
        <taxon>Kitasatosporales</taxon>
        <taxon>Streptomycetaceae</taxon>
        <taxon>Streptomyces</taxon>
    </lineage>
</organism>
<evidence type="ECO:0000259" key="8">
    <source>
        <dbReference type="Pfam" id="PF05199"/>
    </source>
</evidence>
<dbReference type="Pfam" id="PF00732">
    <property type="entry name" value="GMC_oxred_N"/>
    <property type="match status" value="1"/>
</dbReference>
<evidence type="ECO:0000256" key="1">
    <source>
        <dbReference type="ARBA" id="ARBA00001974"/>
    </source>
</evidence>
<feature type="region of interest" description="Disordered" evidence="6">
    <location>
        <begin position="652"/>
        <end position="671"/>
    </location>
</feature>
<evidence type="ECO:0000256" key="5">
    <source>
        <dbReference type="ARBA" id="ARBA00023002"/>
    </source>
</evidence>
<dbReference type="InterPro" id="IPR036188">
    <property type="entry name" value="FAD/NAD-bd_sf"/>
</dbReference>
<dbReference type="AlphaFoldDB" id="A0A286DSV0"/>
<dbReference type="InterPro" id="IPR051473">
    <property type="entry name" value="P2Ox-like"/>
</dbReference>
<sequence>MEPWQPTPPHRLVTLRALVNRLFPADDHPAGWEAGLDTFLPGILAGDAAALAPLVETGLGLLDHETCARHAGGPSCGVSFHDLAEGEQDVLIEELLAGDARAEWGVTDPEEFLRTVVRLGAQGFWGDPGNGGNRDGVSWRLVGYRERPEGAQWPAPDPAPPAVTDWDAMAGHYDAVVVGSGAGGGVAACVLAEAGHRVLLVERGTWLTPDRLRADHLRSQRRVAVHGDYDATAGPPAEGNPRVAAGQDGEEVVWPEDHRWGNNAMTLGGGTRVYGAQAWRFCPEDFRMASVYGVPDGSSLADWPLDYEELAPHYERAEWEIGVSGDPRGNAFADPRARPYPMPPVRPNAVAAPLARGAKELGLTTSPVPLLINSTAYNGRGGCVGCAACVGFGCPGDFKNDTRNTVIPRALATGRCDVVTGVRAEHLVTDSGGRVVAVALATSREGTESVERRQVRARAFLLGAGAIETARLLLNSPSAREPHGLGNNHDQVGRHLQGHGYAGAHALFDEVVQDCVGPGPSIACNDFRHHNPGVVGGGMLANDFVPTPLQAYQTLLSLGQIPSWGTAAIRGLRELYPRLAMVTGPVHEVPSPESRVTLAPGVKDAFGVPVARLSGRPHPADLGGKRLLAERAEKWLRASGARAVFPFGTVRSTHPSAGQHQAGTCRMGDDPASSVTDPWGRIWGHANVRVVDASLHVTNGGVNPVLTILALAYRVAGRAAEELA</sequence>
<comment type="cofactor">
    <cofactor evidence="1">
        <name>FAD</name>
        <dbReference type="ChEBI" id="CHEBI:57692"/>
    </cofactor>
</comment>
<dbReference type="RefSeq" id="WP_097230214.1">
    <property type="nucleotide sequence ID" value="NZ_OCNE01000003.1"/>
</dbReference>
<comment type="similarity">
    <text evidence="2">Belongs to the GMC oxidoreductase family.</text>
</comment>
<name>A0A286DSV0_9ACTN</name>
<feature type="compositionally biased region" description="Polar residues" evidence="6">
    <location>
        <begin position="652"/>
        <end position="662"/>
    </location>
</feature>
<dbReference type="Proteomes" id="UP000219072">
    <property type="component" value="Unassembled WGS sequence"/>
</dbReference>
<evidence type="ECO:0000256" key="4">
    <source>
        <dbReference type="ARBA" id="ARBA00022827"/>
    </source>
</evidence>
<dbReference type="EMBL" id="OCNE01000003">
    <property type="protein sequence ID" value="SOD61731.1"/>
    <property type="molecule type" value="Genomic_DNA"/>
</dbReference>
<proteinExistence type="inferred from homology"/>
<evidence type="ECO:0000256" key="2">
    <source>
        <dbReference type="ARBA" id="ARBA00010790"/>
    </source>
</evidence>
<keyword evidence="3" id="KW-0285">Flavoprotein</keyword>
<dbReference type="Pfam" id="PF05199">
    <property type="entry name" value="GMC_oxred_C"/>
    <property type="match status" value="1"/>
</dbReference>
<protein>
    <submittedName>
        <fullName evidence="9">Choline dehydrogenase</fullName>
    </submittedName>
</protein>
<dbReference type="Pfam" id="PF13618">
    <property type="entry name" value="Gluconate_2-dh3"/>
    <property type="match status" value="1"/>
</dbReference>
<evidence type="ECO:0000313" key="9">
    <source>
        <dbReference type="EMBL" id="SOD61731.1"/>
    </source>
</evidence>
<keyword evidence="10" id="KW-1185">Reference proteome</keyword>
<evidence type="ECO:0000256" key="3">
    <source>
        <dbReference type="ARBA" id="ARBA00022630"/>
    </source>
</evidence>
<accession>A0A286DSV0</accession>
<evidence type="ECO:0000256" key="6">
    <source>
        <dbReference type="SAM" id="MobiDB-lite"/>
    </source>
</evidence>
<evidence type="ECO:0000313" key="10">
    <source>
        <dbReference type="Proteomes" id="UP000219072"/>
    </source>
</evidence>
<keyword evidence="5" id="KW-0560">Oxidoreductase</keyword>
<dbReference type="InterPro" id="IPR027056">
    <property type="entry name" value="Gluconate_2DH_su3"/>
</dbReference>